<dbReference type="EMBL" id="CP133623">
    <property type="protein sequence ID" value="WMV58976.1"/>
    <property type="molecule type" value="Genomic_DNA"/>
</dbReference>
<dbReference type="AlphaFoldDB" id="A0AAF0V966"/>
<accession>A0AAF0V966</accession>
<evidence type="ECO:0000313" key="1">
    <source>
        <dbReference type="EMBL" id="WMV58976.1"/>
    </source>
</evidence>
<sequence>MAKKEEKPRLILWVIHLQEFDFKMKDRKGCENQVSDHISRLEADAKVAEERDIDDAFPDELLGYPRIFPTSLPMGRGLHHDCEGEPFWGSFREAIASPPRVAPHGVVATTGREDPRGHGGQCLGQFWAALAPCPFSLTLALLP</sequence>
<proteinExistence type="predicted"/>
<evidence type="ECO:0000313" key="2">
    <source>
        <dbReference type="Proteomes" id="UP001234989"/>
    </source>
</evidence>
<keyword evidence="2" id="KW-1185">Reference proteome</keyword>
<organism evidence="1 2">
    <name type="scientific">Solanum verrucosum</name>
    <dbReference type="NCBI Taxonomy" id="315347"/>
    <lineage>
        <taxon>Eukaryota</taxon>
        <taxon>Viridiplantae</taxon>
        <taxon>Streptophyta</taxon>
        <taxon>Embryophyta</taxon>
        <taxon>Tracheophyta</taxon>
        <taxon>Spermatophyta</taxon>
        <taxon>Magnoliopsida</taxon>
        <taxon>eudicotyledons</taxon>
        <taxon>Gunneridae</taxon>
        <taxon>Pentapetalae</taxon>
        <taxon>asterids</taxon>
        <taxon>lamiids</taxon>
        <taxon>Solanales</taxon>
        <taxon>Solanaceae</taxon>
        <taxon>Solanoideae</taxon>
        <taxon>Solaneae</taxon>
        <taxon>Solanum</taxon>
    </lineage>
</organism>
<dbReference type="Proteomes" id="UP001234989">
    <property type="component" value="Chromosome 12"/>
</dbReference>
<evidence type="ECO:0008006" key="3">
    <source>
        <dbReference type="Google" id="ProtNLM"/>
    </source>
</evidence>
<protein>
    <recommendedName>
        <fullName evidence="3">Reverse transcriptase RNase H-like domain-containing protein</fullName>
    </recommendedName>
</protein>
<name>A0AAF0V966_SOLVR</name>
<reference evidence="1" key="1">
    <citation type="submission" date="2023-08" db="EMBL/GenBank/DDBJ databases">
        <title>A de novo genome assembly of Solanum verrucosum Schlechtendal, a Mexican diploid species geographically isolated from the other diploid A-genome species in potato relatives.</title>
        <authorList>
            <person name="Hosaka K."/>
        </authorList>
    </citation>
    <scope>NUCLEOTIDE SEQUENCE</scope>
    <source>
        <tissue evidence="1">Young leaves</tissue>
    </source>
</reference>
<gene>
    <name evidence="1" type="ORF">MTR67_052361</name>
</gene>